<dbReference type="Gene3D" id="3.30.390.10">
    <property type="entry name" value="Enolase-like, N-terminal domain"/>
    <property type="match status" value="1"/>
</dbReference>
<dbReference type="Proteomes" id="UP001596447">
    <property type="component" value="Unassembled WGS sequence"/>
</dbReference>
<comment type="cofactor">
    <cofactor evidence="1">
        <name>Mg(2+)</name>
        <dbReference type="ChEBI" id="CHEBI:18420"/>
    </cofactor>
</comment>
<comment type="caution">
    <text evidence="5">The sequence shown here is derived from an EMBL/GenBank/DDBJ whole genome shotgun (WGS) entry which is preliminary data.</text>
</comment>
<reference evidence="5 6" key="1">
    <citation type="journal article" date="2019" name="Int. J. Syst. Evol. Microbiol.">
        <title>The Global Catalogue of Microorganisms (GCM) 10K type strain sequencing project: providing services to taxonomists for standard genome sequencing and annotation.</title>
        <authorList>
            <consortium name="The Broad Institute Genomics Platform"/>
            <consortium name="The Broad Institute Genome Sequencing Center for Infectious Disease"/>
            <person name="Wu L."/>
            <person name="Ma J."/>
        </authorList>
    </citation>
    <scope>NUCLEOTIDE SEQUENCE [LARGE SCALE GENOMIC DNA]</scope>
    <source>
        <strain evidence="5 6">XZGYJ-43</strain>
    </source>
</reference>
<protein>
    <submittedName>
        <fullName evidence="5">Enolase C-terminal domain-like protein</fullName>
    </submittedName>
</protein>
<dbReference type="InterPro" id="IPR036849">
    <property type="entry name" value="Enolase-like_C_sf"/>
</dbReference>
<dbReference type="GO" id="GO:0016836">
    <property type="term" value="F:hydro-lyase activity"/>
    <property type="evidence" value="ECO:0007669"/>
    <property type="project" value="UniProtKB-ARBA"/>
</dbReference>
<name>A0ABD5Z0V4_9EURY</name>
<dbReference type="RefSeq" id="WP_279528770.1">
    <property type="nucleotide sequence ID" value="NZ_CP122312.1"/>
</dbReference>
<evidence type="ECO:0000259" key="4">
    <source>
        <dbReference type="SMART" id="SM00922"/>
    </source>
</evidence>
<dbReference type="InterPro" id="IPR029065">
    <property type="entry name" value="Enolase_C-like"/>
</dbReference>
<dbReference type="InterPro" id="IPR029017">
    <property type="entry name" value="Enolase-like_N"/>
</dbReference>
<dbReference type="SFLD" id="SFLDS00001">
    <property type="entry name" value="Enolase"/>
    <property type="match status" value="1"/>
</dbReference>
<dbReference type="InterPro" id="IPR046945">
    <property type="entry name" value="RHMD-like"/>
</dbReference>
<accession>A0ABD5Z0V4</accession>
<keyword evidence="6" id="KW-1185">Reference proteome</keyword>
<evidence type="ECO:0000313" key="5">
    <source>
        <dbReference type="EMBL" id="MFC7198811.1"/>
    </source>
</evidence>
<dbReference type="InterPro" id="IPR013342">
    <property type="entry name" value="Mandelate_racemase_C"/>
</dbReference>
<dbReference type="GO" id="GO:0046872">
    <property type="term" value="F:metal ion binding"/>
    <property type="evidence" value="ECO:0007669"/>
    <property type="project" value="UniProtKB-KW"/>
</dbReference>
<evidence type="ECO:0000256" key="2">
    <source>
        <dbReference type="ARBA" id="ARBA00022723"/>
    </source>
</evidence>
<dbReference type="SUPFAM" id="SSF54826">
    <property type="entry name" value="Enolase N-terminal domain-like"/>
    <property type="match status" value="1"/>
</dbReference>
<evidence type="ECO:0000256" key="3">
    <source>
        <dbReference type="ARBA" id="ARBA00022842"/>
    </source>
</evidence>
<feature type="domain" description="Mandelate racemase/muconate lactonizing enzyme C-terminal" evidence="4">
    <location>
        <begin position="148"/>
        <end position="249"/>
    </location>
</feature>
<evidence type="ECO:0000256" key="1">
    <source>
        <dbReference type="ARBA" id="ARBA00001946"/>
    </source>
</evidence>
<dbReference type="SMART" id="SM00922">
    <property type="entry name" value="MR_MLE"/>
    <property type="match status" value="1"/>
</dbReference>
<keyword evidence="2" id="KW-0479">Metal-binding</keyword>
<keyword evidence="3" id="KW-0460">Magnesium</keyword>
<dbReference type="InterPro" id="IPR013341">
    <property type="entry name" value="Mandelate_racemase_N_dom"/>
</dbReference>
<dbReference type="PANTHER" id="PTHR13794">
    <property type="entry name" value="ENOLASE SUPERFAMILY, MANDELATE RACEMASE"/>
    <property type="match status" value="1"/>
</dbReference>
<dbReference type="Pfam" id="PF02746">
    <property type="entry name" value="MR_MLE_N"/>
    <property type="match status" value="1"/>
</dbReference>
<organism evidence="5 6">
    <name type="scientific">Halospeciosus flavus</name>
    <dbReference type="NCBI Taxonomy" id="3032283"/>
    <lineage>
        <taxon>Archaea</taxon>
        <taxon>Methanobacteriati</taxon>
        <taxon>Methanobacteriota</taxon>
        <taxon>Stenosarchaea group</taxon>
        <taxon>Halobacteria</taxon>
        <taxon>Halobacteriales</taxon>
        <taxon>Halobacteriaceae</taxon>
        <taxon>Halospeciosus</taxon>
    </lineage>
</organism>
<dbReference type="Pfam" id="PF13378">
    <property type="entry name" value="MR_MLE_C"/>
    <property type="match status" value="1"/>
</dbReference>
<dbReference type="PANTHER" id="PTHR13794:SF58">
    <property type="entry name" value="MITOCHONDRIAL ENOLASE SUPERFAMILY MEMBER 1"/>
    <property type="match status" value="1"/>
</dbReference>
<gene>
    <name evidence="5" type="ORF">ACFQJ9_05145</name>
</gene>
<dbReference type="AlphaFoldDB" id="A0ABD5Z0V4"/>
<dbReference type="Gene3D" id="3.20.20.120">
    <property type="entry name" value="Enolase-like C-terminal domain"/>
    <property type="match status" value="1"/>
</dbReference>
<dbReference type="EMBL" id="JBHTAR010000011">
    <property type="protein sequence ID" value="MFC7198811.1"/>
    <property type="molecule type" value="Genomic_DNA"/>
</dbReference>
<dbReference type="SUPFAM" id="SSF51604">
    <property type="entry name" value="Enolase C-terminal domain-like"/>
    <property type="match status" value="1"/>
</dbReference>
<proteinExistence type="predicted"/>
<sequence length="383" mass="42165">MRISEVEIHEFDYEVEDVGTVGGNWVYDPDSTLEPPGFVLTVRTADGTEGHYRGFAFTPPMIAQIEMVAEEHLLGRDPLERKGIWKDLWRALRHTDHLGVGPIDVALWDLAGNHYGESVSKLLGGYRDSLPAYASTMFVDDAGGLDTPTAFADYAETCLERGYDGFKFHGHPESNPDFDVAICEALAERVGDEMDLMIDSSSLYETYADALDVGRAIDDLDFFWYEDPLYDGGVSATMVKKLVSALDTPVLGLEHVRTGPYGTTTHLVEEAADLVRTSAHLDGGITGLMKTANTVESFGLDVELLLGGPAHVHAMSAIRNTNYFEHGLLHPESRWILDQGYEGNPEALGDDGRMHVPDGPGLGVDVDWEFVEARQTGHTRFEN</sequence>
<evidence type="ECO:0000313" key="6">
    <source>
        <dbReference type="Proteomes" id="UP001596447"/>
    </source>
</evidence>